<dbReference type="AlphaFoldDB" id="A0A284R8X8"/>
<organism evidence="2 3">
    <name type="scientific">Armillaria ostoyae</name>
    <name type="common">Armillaria root rot fungus</name>
    <dbReference type="NCBI Taxonomy" id="47428"/>
    <lineage>
        <taxon>Eukaryota</taxon>
        <taxon>Fungi</taxon>
        <taxon>Dikarya</taxon>
        <taxon>Basidiomycota</taxon>
        <taxon>Agaricomycotina</taxon>
        <taxon>Agaricomycetes</taxon>
        <taxon>Agaricomycetidae</taxon>
        <taxon>Agaricales</taxon>
        <taxon>Marasmiineae</taxon>
        <taxon>Physalacriaceae</taxon>
        <taxon>Armillaria</taxon>
    </lineage>
</organism>
<accession>A0A284R8X8</accession>
<gene>
    <name evidence="2" type="ORF">ARMOST_08518</name>
</gene>
<keyword evidence="3" id="KW-1185">Reference proteome</keyword>
<name>A0A284R8X8_ARMOS</name>
<dbReference type="OrthoDB" id="3065529at2759"/>
<dbReference type="Proteomes" id="UP000219338">
    <property type="component" value="Unassembled WGS sequence"/>
</dbReference>
<feature type="region of interest" description="Disordered" evidence="1">
    <location>
        <begin position="10"/>
        <end position="59"/>
    </location>
</feature>
<protein>
    <submittedName>
        <fullName evidence="2">Uncharacterized protein</fullName>
    </submittedName>
</protein>
<evidence type="ECO:0000256" key="1">
    <source>
        <dbReference type="SAM" id="MobiDB-lite"/>
    </source>
</evidence>
<evidence type="ECO:0000313" key="3">
    <source>
        <dbReference type="Proteomes" id="UP000219338"/>
    </source>
</evidence>
<dbReference type="EMBL" id="FUEG01000005">
    <property type="protein sequence ID" value="SJL05145.1"/>
    <property type="molecule type" value="Genomic_DNA"/>
</dbReference>
<evidence type="ECO:0000313" key="2">
    <source>
        <dbReference type="EMBL" id="SJL05145.1"/>
    </source>
</evidence>
<reference evidence="3" key="1">
    <citation type="journal article" date="2017" name="Nat. Ecol. Evol.">
        <title>Genome expansion and lineage-specific genetic innovations in the forest pathogenic fungi Armillaria.</title>
        <authorList>
            <person name="Sipos G."/>
            <person name="Prasanna A.N."/>
            <person name="Walter M.C."/>
            <person name="O'Connor E."/>
            <person name="Balint B."/>
            <person name="Krizsan K."/>
            <person name="Kiss B."/>
            <person name="Hess J."/>
            <person name="Varga T."/>
            <person name="Slot J."/>
            <person name="Riley R."/>
            <person name="Boka B."/>
            <person name="Rigling D."/>
            <person name="Barry K."/>
            <person name="Lee J."/>
            <person name="Mihaltcheva S."/>
            <person name="LaButti K."/>
            <person name="Lipzen A."/>
            <person name="Waldron R."/>
            <person name="Moloney N.M."/>
            <person name="Sperisen C."/>
            <person name="Kredics L."/>
            <person name="Vagvoelgyi C."/>
            <person name="Patrignani A."/>
            <person name="Fitzpatrick D."/>
            <person name="Nagy I."/>
            <person name="Doyle S."/>
            <person name="Anderson J.B."/>
            <person name="Grigoriev I.V."/>
            <person name="Gueldener U."/>
            <person name="Muensterkoetter M."/>
            <person name="Nagy L.G."/>
        </authorList>
    </citation>
    <scope>NUCLEOTIDE SEQUENCE [LARGE SCALE GENOMIC DNA]</scope>
    <source>
        <strain evidence="3">C18/9</strain>
    </source>
</reference>
<proteinExistence type="predicted"/>
<feature type="compositionally biased region" description="Basic and acidic residues" evidence="1">
    <location>
        <begin position="12"/>
        <end position="30"/>
    </location>
</feature>
<sequence length="199" mass="21583">MLDLMKQIIRTKQKDSSHIVREQDREESVKGRKHRKGLFSTDRTAKDLSPDATSVYDPDTDIITHPVSQELILCPNSNPTTADSSSVMAESIHSWLSPASESDYWGDPDGGISACEVDNGFPNTINAFTETGQAESSIKVPLQRSYTGRTPIIPSSLADTPCATLGIPGLLDLINATLRTSHTLDTLSLSSVLDGRLTL</sequence>